<accession>A0A3Q9GEB0</accession>
<evidence type="ECO:0000313" key="1">
    <source>
        <dbReference type="EMBL" id="AZQ93483.1"/>
    </source>
</evidence>
<keyword evidence="3" id="KW-1185">Reference proteome</keyword>
<dbReference type="AlphaFoldDB" id="A0A3Q9GEB0"/>
<gene>
    <name evidence="1" type="ORF">EJK53_0732</name>
    <name evidence="2" type="ORF">EJK54_0346</name>
</gene>
<reference evidence="3 4" key="1">
    <citation type="submission" date="2018-12" db="EMBL/GenBank/DDBJ databases">
        <title>Persistence of Moraxella catarrhalis in Chronic Obstructive Pulmonary Disease and Regulation of the Hag/MID Adhesin.</title>
        <authorList>
            <person name="Murphy T."/>
            <person name="Zhao X."/>
            <person name="Vyas G."/>
            <person name="Aluvathingal J."/>
            <person name="Nadendla S."/>
            <person name="Tallon L."/>
            <person name="Tettelin H."/>
        </authorList>
    </citation>
    <scope>NUCLEOTIDE SEQUENCE [LARGE SCALE GENOMIC DNA]</scope>
    <source>
        <strain evidence="2 3">173P27B1</strain>
        <strain evidence="1 4">46P58B1</strain>
    </source>
</reference>
<organism evidence="1 4">
    <name type="scientific">Moraxella catarrhalis</name>
    <name type="common">Branhamella catarrhalis</name>
    <dbReference type="NCBI Taxonomy" id="480"/>
    <lineage>
        <taxon>Bacteria</taxon>
        <taxon>Pseudomonadati</taxon>
        <taxon>Pseudomonadota</taxon>
        <taxon>Gammaproteobacteria</taxon>
        <taxon>Moraxellales</taxon>
        <taxon>Moraxellaceae</taxon>
        <taxon>Moraxella</taxon>
    </lineage>
</organism>
<evidence type="ECO:0000313" key="3">
    <source>
        <dbReference type="Proteomes" id="UP000268436"/>
    </source>
</evidence>
<dbReference type="Proteomes" id="UP000280228">
    <property type="component" value="Chromosome"/>
</dbReference>
<protein>
    <submittedName>
        <fullName evidence="1">Uncharacterized protein</fullName>
    </submittedName>
</protein>
<evidence type="ECO:0000313" key="2">
    <source>
        <dbReference type="EMBL" id="RUO13580.1"/>
    </source>
</evidence>
<dbReference type="Proteomes" id="UP000268436">
    <property type="component" value="Unassembled WGS sequence"/>
</dbReference>
<dbReference type="EMBL" id="CP034662">
    <property type="protein sequence ID" value="AZQ93483.1"/>
    <property type="molecule type" value="Genomic_DNA"/>
</dbReference>
<name>A0A3Q9GEB0_MORCA</name>
<sequence length="40" mass="4746">MVCIITCICIIILLIFTNYTLKSKINHFGWVVLASKWLFW</sequence>
<dbReference type="EMBL" id="RYER01000021">
    <property type="protein sequence ID" value="RUO13580.1"/>
    <property type="molecule type" value="Genomic_DNA"/>
</dbReference>
<proteinExistence type="predicted"/>
<evidence type="ECO:0000313" key="4">
    <source>
        <dbReference type="Proteomes" id="UP000280228"/>
    </source>
</evidence>